<gene>
    <name evidence="1" type="ORF">ABID49_000158</name>
</gene>
<organism evidence="1 2">
    <name type="scientific">Bhargavaea ullalensis</name>
    <dbReference type="NCBI Taxonomy" id="1265685"/>
    <lineage>
        <taxon>Bacteria</taxon>
        <taxon>Bacillati</taxon>
        <taxon>Bacillota</taxon>
        <taxon>Bacilli</taxon>
        <taxon>Bacillales</taxon>
        <taxon>Caryophanaceae</taxon>
        <taxon>Bhargavaea</taxon>
    </lineage>
</organism>
<name>A0ABV2G8A2_9BACL</name>
<reference evidence="1 2" key="1">
    <citation type="submission" date="2024-06" db="EMBL/GenBank/DDBJ databases">
        <title>Genomic Encyclopedia of Type Strains, Phase IV (KMG-IV): sequencing the most valuable type-strain genomes for metagenomic binning, comparative biology and taxonomic classification.</title>
        <authorList>
            <person name="Goeker M."/>
        </authorList>
    </citation>
    <scope>NUCLEOTIDE SEQUENCE [LARGE SCALE GENOMIC DNA]</scope>
    <source>
        <strain evidence="1 2">DSM 26128</strain>
    </source>
</reference>
<keyword evidence="2" id="KW-1185">Reference proteome</keyword>
<dbReference type="Proteomes" id="UP001549099">
    <property type="component" value="Unassembled WGS sequence"/>
</dbReference>
<protein>
    <submittedName>
        <fullName evidence="1">Uncharacterized protein</fullName>
    </submittedName>
</protein>
<accession>A0ABV2G8A2</accession>
<evidence type="ECO:0000313" key="1">
    <source>
        <dbReference type="EMBL" id="MET3574282.1"/>
    </source>
</evidence>
<dbReference type="EMBL" id="JBEPLW010000001">
    <property type="protein sequence ID" value="MET3574282.1"/>
    <property type="molecule type" value="Genomic_DNA"/>
</dbReference>
<sequence>MQISGRRYLYPAERYLYLPKRYLYPAERYLFVELDFAG</sequence>
<comment type="caution">
    <text evidence="1">The sequence shown here is derived from an EMBL/GenBank/DDBJ whole genome shotgun (WGS) entry which is preliminary data.</text>
</comment>
<evidence type="ECO:0000313" key="2">
    <source>
        <dbReference type="Proteomes" id="UP001549099"/>
    </source>
</evidence>
<proteinExistence type="predicted"/>